<reference evidence="1" key="1">
    <citation type="submission" date="2014-11" db="EMBL/GenBank/DDBJ databases">
        <authorList>
            <person name="Amaro Gonzalez C."/>
        </authorList>
    </citation>
    <scope>NUCLEOTIDE SEQUENCE</scope>
</reference>
<proteinExistence type="predicted"/>
<name>A0A0E9S701_ANGAN</name>
<evidence type="ECO:0000313" key="1">
    <source>
        <dbReference type="EMBL" id="JAH36430.1"/>
    </source>
</evidence>
<reference evidence="1" key="2">
    <citation type="journal article" date="2015" name="Fish Shellfish Immunol.">
        <title>Early steps in the European eel (Anguilla anguilla)-Vibrio vulnificus interaction in the gills: Role of the RtxA13 toxin.</title>
        <authorList>
            <person name="Callol A."/>
            <person name="Pajuelo D."/>
            <person name="Ebbesson L."/>
            <person name="Teles M."/>
            <person name="MacKenzie S."/>
            <person name="Amaro C."/>
        </authorList>
    </citation>
    <scope>NUCLEOTIDE SEQUENCE</scope>
</reference>
<accession>A0A0E9S701</accession>
<dbReference type="EMBL" id="GBXM01072147">
    <property type="protein sequence ID" value="JAH36430.1"/>
    <property type="molecule type" value="Transcribed_RNA"/>
</dbReference>
<sequence length="36" mass="3761">MQYEIAALGKALPGSNSPSFPAYSGGTPIHSKQEII</sequence>
<dbReference type="AlphaFoldDB" id="A0A0E9S701"/>
<organism evidence="1">
    <name type="scientific">Anguilla anguilla</name>
    <name type="common">European freshwater eel</name>
    <name type="synonym">Muraena anguilla</name>
    <dbReference type="NCBI Taxonomy" id="7936"/>
    <lineage>
        <taxon>Eukaryota</taxon>
        <taxon>Metazoa</taxon>
        <taxon>Chordata</taxon>
        <taxon>Craniata</taxon>
        <taxon>Vertebrata</taxon>
        <taxon>Euteleostomi</taxon>
        <taxon>Actinopterygii</taxon>
        <taxon>Neopterygii</taxon>
        <taxon>Teleostei</taxon>
        <taxon>Anguilliformes</taxon>
        <taxon>Anguillidae</taxon>
        <taxon>Anguilla</taxon>
    </lineage>
</organism>
<protein>
    <submittedName>
        <fullName evidence="1">Uncharacterized protein</fullName>
    </submittedName>
</protein>